<protein>
    <submittedName>
        <fullName evidence="4">TetR family transcriptional regulator</fullName>
    </submittedName>
</protein>
<reference evidence="4 5" key="1">
    <citation type="journal article" date="2014" name="BMC Genomics">
        <title>Genome based analysis of type-I polyketide synthase and nonribosomal peptide synthetase gene clusters in seven strains of five representative Nocardia species.</title>
        <authorList>
            <person name="Komaki H."/>
            <person name="Ichikawa N."/>
            <person name="Hosoyama A."/>
            <person name="Takahashi-Nakaguchi A."/>
            <person name="Matsuzawa T."/>
            <person name="Suzuki K."/>
            <person name="Fujita N."/>
            <person name="Gonoi T."/>
        </authorList>
    </citation>
    <scope>NUCLEOTIDE SEQUENCE [LARGE SCALE GENOMIC DNA]</scope>
    <source>
        <strain evidence="4 5">NBRC 15531</strain>
    </source>
</reference>
<dbReference type="PROSITE" id="PS50977">
    <property type="entry name" value="HTH_TETR_2"/>
    <property type="match status" value="1"/>
</dbReference>
<dbReference type="STRING" id="1824.SAMN05444423_104406"/>
<evidence type="ECO:0000256" key="1">
    <source>
        <dbReference type="ARBA" id="ARBA00023125"/>
    </source>
</evidence>
<proteinExistence type="predicted"/>
<dbReference type="PANTHER" id="PTHR30055:SF158">
    <property type="entry name" value="POSSIBLE TRANSCRIPTIONAL REGULATORY PROTEIN (PROBABLY TETR-FAMILY)"/>
    <property type="match status" value="1"/>
</dbReference>
<evidence type="ECO:0000259" key="3">
    <source>
        <dbReference type="PROSITE" id="PS50977"/>
    </source>
</evidence>
<gene>
    <name evidence="4" type="ORF">NCAST_34_04610</name>
</gene>
<evidence type="ECO:0000256" key="2">
    <source>
        <dbReference type="PROSITE-ProRule" id="PRU00335"/>
    </source>
</evidence>
<dbReference type="InterPro" id="IPR001647">
    <property type="entry name" value="HTH_TetR"/>
</dbReference>
<dbReference type="GO" id="GO:0000976">
    <property type="term" value="F:transcription cis-regulatory region binding"/>
    <property type="evidence" value="ECO:0007669"/>
    <property type="project" value="TreeGrafter"/>
</dbReference>
<dbReference type="InterPro" id="IPR009057">
    <property type="entry name" value="Homeodomain-like_sf"/>
</dbReference>
<sequence length="212" mass="22636">MWGRRVWLDEAVSTAGTKGVPRARREQLILDAAVAEIGRVGYAGLSLAGVAQRAEVSKPLVYTYFHTRDEIYLACVARAAANLGAAIEAAVAAGGELSMARRTLDAIFTALEPRPHDWTVVFDRTHPDEGAVADAIRAARRGIAAQAARGVADVLGAVELTDPADLSALTDVWMGTVTSLVTWWLRHPGETAAQMSERSHRLIDALIAAAAR</sequence>
<dbReference type="eggNOG" id="COG1309">
    <property type="taxonomic scope" value="Bacteria"/>
</dbReference>
<evidence type="ECO:0000313" key="4">
    <source>
        <dbReference type="EMBL" id="GAD87331.1"/>
    </source>
</evidence>
<dbReference type="PRINTS" id="PR00455">
    <property type="entry name" value="HTHTETR"/>
</dbReference>
<comment type="caution">
    <text evidence="4">The sequence shown here is derived from an EMBL/GenBank/DDBJ whole genome shotgun (WGS) entry which is preliminary data.</text>
</comment>
<dbReference type="GO" id="GO:0003700">
    <property type="term" value="F:DNA-binding transcription factor activity"/>
    <property type="evidence" value="ECO:0007669"/>
    <property type="project" value="TreeGrafter"/>
</dbReference>
<dbReference type="Gene3D" id="1.10.357.10">
    <property type="entry name" value="Tetracycline Repressor, domain 2"/>
    <property type="match status" value="1"/>
</dbReference>
<keyword evidence="1 2" id="KW-0238">DNA-binding</keyword>
<dbReference type="Proteomes" id="UP000017048">
    <property type="component" value="Unassembled WGS sequence"/>
</dbReference>
<dbReference type="SUPFAM" id="SSF46689">
    <property type="entry name" value="Homeodomain-like"/>
    <property type="match status" value="1"/>
</dbReference>
<organism evidence="4 5">
    <name type="scientific">Nocardia asteroides NBRC 15531</name>
    <dbReference type="NCBI Taxonomy" id="1110697"/>
    <lineage>
        <taxon>Bacteria</taxon>
        <taxon>Bacillati</taxon>
        <taxon>Actinomycetota</taxon>
        <taxon>Actinomycetes</taxon>
        <taxon>Mycobacteriales</taxon>
        <taxon>Nocardiaceae</taxon>
        <taxon>Nocardia</taxon>
    </lineage>
</organism>
<name>U5ELR4_NOCAS</name>
<dbReference type="Pfam" id="PF00440">
    <property type="entry name" value="TetR_N"/>
    <property type="match status" value="1"/>
</dbReference>
<keyword evidence="5" id="KW-1185">Reference proteome</keyword>
<feature type="domain" description="HTH tetR-type" evidence="3">
    <location>
        <begin position="23"/>
        <end position="83"/>
    </location>
</feature>
<evidence type="ECO:0000313" key="5">
    <source>
        <dbReference type="Proteomes" id="UP000017048"/>
    </source>
</evidence>
<dbReference type="EMBL" id="BAFO02000034">
    <property type="protein sequence ID" value="GAD87331.1"/>
    <property type="molecule type" value="Genomic_DNA"/>
</dbReference>
<accession>U5ELR4</accession>
<dbReference type="PANTHER" id="PTHR30055">
    <property type="entry name" value="HTH-TYPE TRANSCRIPTIONAL REGULATOR RUTR"/>
    <property type="match status" value="1"/>
</dbReference>
<feature type="DNA-binding region" description="H-T-H motif" evidence="2">
    <location>
        <begin position="46"/>
        <end position="65"/>
    </location>
</feature>
<dbReference type="AlphaFoldDB" id="U5ELR4"/>
<dbReference type="InterPro" id="IPR050109">
    <property type="entry name" value="HTH-type_TetR-like_transc_reg"/>
</dbReference>